<gene>
    <name evidence="1" type="ORF">EWV92_17885</name>
</gene>
<sequence>MVSSKLIATLRELSRSDKFYIMQFLISDLAQQETELIKPEQAYPVWSPYGADEAADTMLKALQATKAQNHA</sequence>
<protein>
    <recommendedName>
        <fullName evidence="3">DUF2281 domain-containing protein</fullName>
    </recommendedName>
</protein>
<accession>A0A552EEQ3</accession>
<dbReference type="AlphaFoldDB" id="A0A552EEQ3"/>
<dbReference type="EMBL" id="SFBI01000158">
    <property type="protein sequence ID" value="TRU32965.1"/>
    <property type="molecule type" value="Genomic_DNA"/>
</dbReference>
<comment type="caution">
    <text evidence="1">The sequence shown here is derived from an EMBL/GenBank/DDBJ whole genome shotgun (WGS) entry which is preliminary data.</text>
</comment>
<dbReference type="Proteomes" id="UP000317708">
    <property type="component" value="Unassembled WGS sequence"/>
</dbReference>
<proteinExistence type="predicted"/>
<name>A0A552EEQ3_MICAE</name>
<reference evidence="1 2" key="1">
    <citation type="submission" date="2019-01" db="EMBL/GenBank/DDBJ databases">
        <title>Coherence of Microcystis species and biogeography revealed through population genomics.</title>
        <authorList>
            <person name="Perez-Carrascal O.M."/>
            <person name="Terrat Y."/>
            <person name="Giani A."/>
            <person name="Fortin N."/>
            <person name="Tromas N."/>
            <person name="Shapiro B.J."/>
        </authorList>
    </citation>
    <scope>NUCLEOTIDE SEQUENCE [LARGE SCALE GENOMIC DNA]</scope>
    <source>
        <strain evidence="1">Ma_MB_S_20031200_S102</strain>
    </source>
</reference>
<evidence type="ECO:0000313" key="2">
    <source>
        <dbReference type="Proteomes" id="UP000317708"/>
    </source>
</evidence>
<evidence type="ECO:0008006" key="3">
    <source>
        <dbReference type="Google" id="ProtNLM"/>
    </source>
</evidence>
<evidence type="ECO:0000313" key="1">
    <source>
        <dbReference type="EMBL" id="TRU32965.1"/>
    </source>
</evidence>
<organism evidence="1 2">
    <name type="scientific">Microcystis aeruginosa Ma_MB_S_20031200_S102</name>
    <dbReference type="NCBI Taxonomy" id="2486254"/>
    <lineage>
        <taxon>Bacteria</taxon>
        <taxon>Bacillati</taxon>
        <taxon>Cyanobacteriota</taxon>
        <taxon>Cyanophyceae</taxon>
        <taxon>Oscillatoriophycideae</taxon>
        <taxon>Chroococcales</taxon>
        <taxon>Microcystaceae</taxon>
        <taxon>Microcystis</taxon>
    </lineage>
</organism>